<evidence type="ECO:0000313" key="1">
    <source>
        <dbReference type="EMBL" id="MBB4863325.1"/>
    </source>
</evidence>
<sequence>MNLADSITAELQAWLATGGELSAWTPSLTGVYPGRTTKTRNINIESIIRSAKMNTSLFSAKGNERVQEEASSAHLSRFQAEVKRIVLASRKNVSDRFNRPFALYGKQSKATISYVGTNLAINLGTLDPSHNATYQCATAQRKITQLLRLRDIVIGHSHDELLLGIFVPTRELTPAQEGQLDAYTTELEFAAKNSHVGFEVVYGSEGISESAMPFAKRILADA</sequence>
<dbReference type="Proteomes" id="UP000566995">
    <property type="component" value="Unassembled WGS sequence"/>
</dbReference>
<reference evidence="1 2" key="1">
    <citation type="submission" date="2020-08" db="EMBL/GenBank/DDBJ databases">
        <title>Functional genomics of gut bacteria from endangered species of beetles.</title>
        <authorList>
            <person name="Carlos-Shanley C."/>
        </authorList>
    </citation>
    <scope>NUCLEOTIDE SEQUENCE [LARGE SCALE GENOMIC DNA]</scope>
    <source>
        <strain evidence="1 2">S00179</strain>
    </source>
</reference>
<organism evidence="1 2">
    <name type="scientific">Pseudomonas nitroreducens</name>
    <dbReference type="NCBI Taxonomy" id="46680"/>
    <lineage>
        <taxon>Bacteria</taxon>
        <taxon>Pseudomonadati</taxon>
        <taxon>Pseudomonadota</taxon>
        <taxon>Gammaproteobacteria</taxon>
        <taxon>Pseudomonadales</taxon>
        <taxon>Pseudomonadaceae</taxon>
        <taxon>Pseudomonas</taxon>
    </lineage>
</organism>
<name>A0A7W7KIV4_PSENT</name>
<evidence type="ECO:0000313" key="2">
    <source>
        <dbReference type="Proteomes" id="UP000566995"/>
    </source>
</evidence>
<gene>
    <name evidence="1" type="ORF">HNP46_002172</name>
</gene>
<comment type="caution">
    <text evidence="1">The sequence shown here is derived from an EMBL/GenBank/DDBJ whole genome shotgun (WGS) entry which is preliminary data.</text>
</comment>
<dbReference type="RefSeq" id="WP_184588600.1">
    <property type="nucleotide sequence ID" value="NZ_JACHLI010000006.1"/>
</dbReference>
<dbReference type="AlphaFoldDB" id="A0A7W7KIV4"/>
<proteinExistence type="predicted"/>
<dbReference type="EMBL" id="JACHLI010000006">
    <property type="protein sequence ID" value="MBB4863325.1"/>
    <property type="molecule type" value="Genomic_DNA"/>
</dbReference>
<protein>
    <submittedName>
        <fullName evidence="1">Uncharacterized protein</fullName>
    </submittedName>
</protein>
<accession>A0A7W7KIV4</accession>